<dbReference type="Pfam" id="PF06745">
    <property type="entry name" value="ATPase"/>
    <property type="match status" value="1"/>
</dbReference>
<dbReference type="InterPro" id="IPR014774">
    <property type="entry name" value="KaiC-like_dom"/>
</dbReference>
<keyword evidence="4" id="KW-0969">Cilium</keyword>
<evidence type="ECO:0000256" key="2">
    <source>
        <dbReference type="ARBA" id="ARBA00022840"/>
    </source>
</evidence>
<dbReference type="Proteomes" id="UP000608579">
    <property type="component" value="Unassembled WGS sequence"/>
</dbReference>
<dbReference type="EMBL" id="DQVM01000036">
    <property type="protein sequence ID" value="HIQ29327.1"/>
    <property type="molecule type" value="Genomic_DNA"/>
</dbReference>
<reference evidence="4" key="1">
    <citation type="journal article" date="2020" name="ISME J.">
        <title>Gammaproteobacteria mediating utilization of methyl-, sulfur- and petroleum organic compounds in deep ocean hydrothermal plumes.</title>
        <authorList>
            <person name="Zhou Z."/>
            <person name="Liu Y."/>
            <person name="Pan J."/>
            <person name="Cron B.R."/>
            <person name="Toner B.M."/>
            <person name="Anantharaman K."/>
            <person name="Breier J.A."/>
            <person name="Dick G.J."/>
            <person name="Li M."/>
        </authorList>
    </citation>
    <scope>NUCLEOTIDE SEQUENCE</scope>
    <source>
        <strain evidence="4">SZUA-1515</strain>
    </source>
</reference>
<dbReference type="Gene3D" id="3.40.50.300">
    <property type="entry name" value="P-loop containing nucleotide triphosphate hydrolases"/>
    <property type="match status" value="1"/>
</dbReference>
<evidence type="ECO:0000313" key="4">
    <source>
        <dbReference type="EMBL" id="HIQ29327.1"/>
    </source>
</evidence>
<keyword evidence="4" id="KW-0282">Flagellum</keyword>
<feature type="domain" description="KaiC-like" evidence="3">
    <location>
        <begin position="17"/>
        <end position="236"/>
    </location>
</feature>
<evidence type="ECO:0000259" key="3">
    <source>
        <dbReference type="Pfam" id="PF06745"/>
    </source>
</evidence>
<protein>
    <submittedName>
        <fullName evidence="4">Flagellar accessory protein FlaH</fullName>
    </submittedName>
</protein>
<organism evidence="4 5">
    <name type="scientific">Caldiarchaeum subterraneum</name>
    <dbReference type="NCBI Taxonomy" id="311458"/>
    <lineage>
        <taxon>Archaea</taxon>
        <taxon>Nitrososphaerota</taxon>
        <taxon>Candidatus Caldarchaeales</taxon>
        <taxon>Candidatus Caldarchaeaceae</taxon>
        <taxon>Candidatus Caldarchaeum</taxon>
    </lineage>
</organism>
<comment type="caution">
    <text evidence="4">The sequence shown here is derived from an EMBL/GenBank/DDBJ whole genome shotgun (WGS) entry which is preliminary data.</text>
</comment>
<keyword evidence="2" id="KW-0067">ATP-binding</keyword>
<gene>
    <name evidence="4" type="ORF">EYH45_02045</name>
</gene>
<dbReference type="PANTHER" id="PTHR43637">
    <property type="entry name" value="UPF0273 PROTEIN TM_0370"/>
    <property type="match status" value="1"/>
</dbReference>
<evidence type="ECO:0000313" key="5">
    <source>
        <dbReference type="Proteomes" id="UP000608579"/>
    </source>
</evidence>
<dbReference type="InterPro" id="IPR027417">
    <property type="entry name" value="P-loop_NTPase"/>
</dbReference>
<name>A0A833E9C9_CALS0</name>
<keyword evidence="4" id="KW-0966">Cell projection</keyword>
<keyword evidence="1" id="KW-0547">Nucleotide-binding</keyword>
<evidence type="ECO:0000256" key="1">
    <source>
        <dbReference type="ARBA" id="ARBA00022741"/>
    </source>
</evidence>
<dbReference type="SUPFAM" id="SSF52540">
    <property type="entry name" value="P-loop containing nucleoside triphosphate hydrolases"/>
    <property type="match status" value="1"/>
</dbReference>
<accession>A0A833E9C9</accession>
<dbReference type="NCBIfam" id="NF004723">
    <property type="entry name" value="PRK06067.1"/>
    <property type="match status" value="1"/>
</dbReference>
<dbReference type="AlphaFoldDB" id="A0A833E9C9"/>
<sequence>MEGDEEVLKEEEKAIRTFNPELDRKVGPVPAPCLCLIEGANDSGKSVVAAQYCYGALRSGFSVHYVTTETSVKGLINGMRNLSWDVTEYFILGRLRINELHVKTLDWNPVLSSVILRVIITFMRRNNGVNVFIIDSLTYLLTHAEQRDILNFFTQVRNLVDENGKTIILTIHQYAVDQDLFLRLRSIADAHFVLSVKEMGEKLVRVMQVMKLKGASKGGLTVTFEVDQAFGIKVLPFSQAKA</sequence>
<dbReference type="GO" id="GO:0005524">
    <property type="term" value="F:ATP binding"/>
    <property type="evidence" value="ECO:0007669"/>
    <property type="project" value="UniProtKB-KW"/>
</dbReference>
<proteinExistence type="predicted"/>
<dbReference type="PANTHER" id="PTHR43637:SF3">
    <property type="entry name" value="FLAGELLA-RELATED PROTEIN H-RELATED"/>
    <property type="match status" value="1"/>
</dbReference>